<evidence type="ECO:0000256" key="1">
    <source>
        <dbReference type="ARBA" id="ARBA00004202"/>
    </source>
</evidence>
<dbReference type="InterPro" id="IPR017871">
    <property type="entry name" value="ABC_transporter-like_CS"/>
</dbReference>
<dbReference type="SUPFAM" id="SSF52540">
    <property type="entry name" value="P-loop containing nucleoside triphosphate hydrolases"/>
    <property type="match status" value="2"/>
</dbReference>
<dbReference type="InterPro" id="IPR003593">
    <property type="entry name" value="AAA+_ATPase"/>
</dbReference>
<dbReference type="InterPro" id="IPR027417">
    <property type="entry name" value="P-loop_NTPase"/>
</dbReference>
<dbReference type="PROSITE" id="PS50893">
    <property type="entry name" value="ABC_TRANSPORTER_2"/>
    <property type="match status" value="2"/>
</dbReference>
<keyword evidence="10" id="KW-0472">Membrane</keyword>
<organism evidence="12">
    <name type="scientific">Candidatus Moduliflexus flocculans</name>
    <dbReference type="NCBI Taxonomy" id="1499966"/>
    <lineage>
        <taxon>Bacteria</taxon>
        <taxon>Candidatus Moduliflexota</taxon>
        <taxon>Candidatus Moduliflexia</taxon>
        <taxon>Candidatus Moduliflexales</taxon>
        <taxon>Candidatus Moduliflexaceae</taxon>
    </lineage>
</organism>
<dbReference type="PANTHER" id="PTHR43790:SF9">
    <property type="entry name" value="GALACTOFURANOSE TRANSPORTER ATP-BINDING PROTEIN YTFR"/>
    <property type="match status" value="1"/>
</dbReference>
<dbReference type="CDD" id="cd03216">
    <property type="entry name" value="ABC_Carb_Monos_I"/>
    <property type="match status" value="1"/>
</dbReference>
<dbReference type="CDD" id="cd03215">
    <property type="entry name" value="ABC_Carb_Monos_II"/>
    <property type="match status" value="1"/>
</dbReference>
<keyword evidence="7" id="KW-0547">Nucleotide-binding</keyword>
<keyword evidence="4" id="KW-1003">Cell membrane</keyword>
<dbReference type="GO" id="GO:0016887">
    <property type="term" value="F:ATP hydrolysis activity"/>
    <property type="evidence" value="ECO:0007669"/>
    <property type="project" value="InterPro"/>
</dbReference>
<dbReference type="InterPro" id="IPR003439">
    <property type="entry name" value="ABC_transporter-like_ATP-bd"/>
</dbReference>
<evidence type="ECO:0000256" key="4">
    <source>
        <dbReference type="ARBA" id="ARBA00022475"/>
    </source>
</evidence>
<dbReference type="InterPro" id="IPR050107">
    <property type="entry name" value="ABC_carbohydrate_import_ATPase"/>
</dbReference>
<evidence type="ECO:0000256" key="2">
    <source>
        <dbReference type="ARBA" id="ARBA00004533"/>
    </source>
</evidence>
<dbReference type="Pfam" id="PF00005">
    <property type="entry name" value="ABC_tran"/>
    <property type="match status" value="2"/>
</dbReference>
<dbReference type="GO" id="GO:0005886">
    <property type="term" value="C:plasma membrane"/>
    <property type="evidence" value="ECO:0007669"/>
    <property type="project" value="UniProtKB-SubCell"/>
</dbReference>
<evidence type="ECO:0000256" key="6">
    <source>
        <dbReference type="ARBA" id="ARBA00022737"/>
    </source>
</evidence>
<sequence>MDNIKLRVSGIEKSFPGVKALSNVNFSVKEGSVHVLCGENGAGKSTLMKIIDGVYQPDKGQIYIDGKPVVIKDSHHARAHGISMIFQELNFVPEMTVEESLFLGSLPTTAFKRVDWKAIRSKTLALLREEGLSYAPTTQLKNLSVSDIQMLEIVKAISRNASIIIMDEPTSAISYKEVDRLFEKIAALKQRNTSIIYISHKMDEIFRIADEITVLRDGSVIETRAKEDIDIDTVIALMVGRKLDNTYPKKIIARGEKLLEVRNFSRKGFFKNVNFDLHKKEIVGFAGLMGAGRSEIMRALFGLDEHDAGSVSIAGQPITVNSVKNSIAAGMVMLSEDRRRYGIIPVRSVRENVSLASLKKFFYNGRLHAKEENQVVDNICRKMMVKTPSYDTTVEALSGGNQQKIVLSKWTICDPKILILDEPTRGIDVGAKYEIYKLMTDLAEEGKGLIMISSELPELLGMCDRIYVVAKGRIAGELARKDFGQEAIMRLATGVEKKEESL</sequence>
<evidence type="ECO:0000256" key="3">
    <source>
        <dbReference type="ARBA" id="ARBA00022448"/>
    </source>
</evidence>
<keyword evidence="5" id="KW-0762">Sugar transport</keyword>
<feature type="domain" description="ABC transporter" evidence="11">
    <location>
        <begin position="6"/>
        <end position="242"/>
    </location>
</feature>
<dbReference type="FunFam" id="3.40.50.300:FF:000126">
    <property type="entry name" value="Galactose/methyl galactoside import ATP-binding protein MglA"/>
    <property type="match status" value="1"/>
</dbReference>
<evidence type="ECO:0000313" key="13">
    <source>
        <dbReference type="Proteomes" id="UP000030700"/>
    </source>
</evidence>
<evidence type="ECO:0000259" key="11">
    <source>
        <dbReference type="PROSITE" id="PS50893"/>
    </source>
</evidence>
<dbReference type="Gene3D" id="3.40.50.300">
    <property type="entry name" value="P-loop containing nucleotide triphosphate hydrolases"/>
    <property type="match status" value="2"/>
</dbReference>
<dbReference type="PROSITE" id="PS00211">
    <property type="entry name" value="ABC_TRANSPORTER_1"/>
    <property type="match status" value="1"/>
</dbReference>
<dbReference type="PANTHER" id="PTHR43790">
    <property type="entry name" value="CARBOHYDRATE TRANSPORT ATP-BINDING PROTEIN MG119-RELATED"/>
    <property type="match status" value="1"/>
</dbReference>
<proteinExistence type="predicted"/>
<name>A0A0S6VSC7_9BACT</name>
<feature type="domain" description="ABC transporter" evidence="11">
    <location>
        <begin position="253"/>
        <end position="496"/>
    </location>
</feature>
<keyword evidence="13" id="KW-1185">Reference proteome</keyword>
<evidence type="ECO:0000256" key="8">
    <source>
        <dbReference type="ARBA" id="ARBA00022840"/>
    </source>
</evidence>
<comment type="subcellular location">
    <subcellularLocation>
        <location evidence="2">Cell inner membrane</location>
    </subcellularLocation>
    <subcellularLocation>
        <location evidence="1">Cell membrane</location>
        <topology evidence="1">Peripheral membrane protein</topology>
    </subcellularLocation>
</comment>
<evidence type="ECO:0000256" key="10">
    <source>
        <dbReference type="ARBA" id="ARBA00023136"/>
    </source>
</evidence>
<keyword evidence="6" id="KW-0677">Repeat</keyword>
<dbReference type="GO" id="GO:0005524">
    <property type="term" value="F:ATP binding"/>
    <property type="evidence" value="ECO:0007669"/>
    <property type="project" value="UniProtKB-KW"/>
</dbReference>
<protein>
    <submittedName>
        <fullName evidence="12">ABC transporter related</fullName>
    </submittedName>
</protein>
<evidence type="ECO:0000256" key="9">
    <source>
        <dbReference type="ARBA" id="ARBA00022967"/>
    </source>
</evidence>
<keyword evidence="3" id="KW-0813">Transport</keyword>
<keyword evidence="8" id="KW-0067">ATP-binding</keyword>
<accession>A0A0S6VSC7</accession>
<keyword evidence="9" id="KW-1278">Translocase</keyword>
<evidence type="ECO:0000256" key="5">
    <source>
        <dbReference type="ARBA" id="ARBA00022597"/>
    </source>
</evidence>
<dbReference type="Proteomes" id="UP000030700">
    <property type="component" value="Unassembled WGS sequence"/>
</dbReference>
<evidence type="ECO:0000256" key="7">
    <source>
        <dbReference type="ARBA" id="ARBA00022741"/>
    </source>
</evidence>
<dbReference type="STRING" id="1499966.U14_01558"/>
<dbReference type="GO" id="GO:0015749">
    <property type="term" value="P:monosaccharide transmembrane transport"/>
    <property type="evidence" value="ECO:0007669"/>
    <property type="project" value="UniProtKB-ARBA"/>
</dbReference>
<gene>
    <name evidence="12" type="ORF">U14_01558</name>
</gene>
<evidence type="ECO:0000313" key="12">
    <source>
        <dbReference type="EMBL" id="GAK50330.1"/>
    </source>
</evidence>
<dbReference type="SMART" id="SM00382">
    <property type="entry name" value="AAA"/>
    <property type="match status" value="2"/>
</dbReference>
<reference evidence="12" key="1">
    <citation type="journal article" date="2015" name="PeerJ">
        <title>First genomic representation of candidate bacterial phylum KSB3 points to enhanced environmental sensing as a trigger of wastewater bulking.</title>
        <authorList>
            <person name="Sekiguchi Y."/>
            <person name="Ohashi A."/>
            <person name="Parks D.H."/>
            <person name="Yamauchi T."/>
            <person name="Tyson G.W."/>
            <person name="Hugenholtz P."/>
        </authorList>
    </citation>
    <scope>NUCLEOTIDE SEQUENCE [LARGE SCALE GENOMIC DNA]</scope>
</reference>
<dbReference type="AlphaFoldDB" id="A0A0S6VSC7"/>
<dbReference type="HOGENOM" id="CLU_000604_92_3_0"/>
<dbReference type="EMBL" id="DF820456">
    <property type="protein sequence ID" value="GAK50330.1"/>
    <property type="molecule type" value="Genomic_DNA"/>
</dbReference>
<dbReference type="FunFam" id="3.40.50.300:FF:000127">
    <property type="entry name" value="Ribose import ATP-binding protein RbsA"/>
    <property type="match status" value="1"/>
</dbReference>